<feature type="region of interest" description="Disordered" evidence="1">
    <location>
        <begin position="107"/>
        <end position="202"/>
    </location>
</feature>
<comment type="caution">
    <text evidence="2">The sequence shown here is derived from an EMBL/GenBank/DDBJ whole genome shotgun (WGS) entry which is preliminary data.</text>
</comment>
<proteinExistence type="predicted"/>
<evidence type="ECO:0000313" key="3">
    <source>
        <dbReference type="Proteomes" id="UP000321947"/>
    </source>
</evidence>
<gene>
    <name evidence="2" type="ORF">E5676_scaffold2249G00010</name>
</gene>
<name>A0A5D3C3Q1_CUCMM</name>
<dbReference type="EMBL" id="SSTD01013502">
    <property type="protein sequence ID" value="TYK06531.1"/>
    <property type="molecule type" value="Genomic_DNA"/>
</dbReference>
<organism evidence="2 3">
    <name type="scientific">Cucumis melo var. makuwa</name>
    <name type="common">Oriental melon</name>
    <dbReference type="NCBI Taxonomy" id="1194695"/>
    <lineage>
        <taxon>Eukaryota</taxon>
        <taxon>Viridiplantae</taxon>
        <taxon>Streptophyta</taxon>
        <taxon>Embryophyta</taxon>
        <taxon>Tracheophyta</taxon>
        <taxon>Spermatophyta</taxon>
        <taxon>Magnoliopsida</taxon>
        <taxon>eudicotyledons</taxon>
        <taxon>Gunneridae</taxon>
        <taxon>Pentapetalae</taxon>
        <taxon>rosids</taxon>
        <taxon>fabids</taxon>
        <taxon>Cucurbitales</taxon>
        <taxon>Cucurbitaceae</taxon>
        <taxon>Benincaseae</taxon>
        <taxon>Cucumis</taxon>
    </lineage>
</organism>
<feature type="compositionally biased region" description="Polar residues" evidence="1">
    <location>
        <begin position="187"/>
        <end position="200"/>
    </location>
</feature>
<reference evidence="2 3" key="1">
    <citation type="submission" date="2019-08" db="EMBL/GenBank/DDBJ databases">
        <title>Draft genome sequences of two oriental melons (Cucumis melo L. var makuwa).</title>
        <authorList>
            <person name="Kwon S.-Y."/>
        </authorList>
    </citation>
    <scope>NUCLEOTIDE SEQUENCE [LARGE SCALE GENOMIC DNA]</scope>
    <source>
        <strain evidence="3">cv. Chang Bougi</strain>
        <tissue evidence="2">Leaf</tissue>
    </source>
</reference>
<feature type="region of interest" description="Disordered" evidence="1">
    <location>
        <begin position="290"/>
        <end position="310"/>
    </location>
</feature>
<evidence type="ECO:0000313" key="2">
    <source>
        <dbReference type="EMBL" id="TYK06531.1"/>
    </source>
</evidence>
<protein>
    <submittedName>
        <fullName evidence="2">Uncharacterized protein</fullName>
    </submittedName>
</protein>
<sequence>MSMSMSMSLWIGNPVGLHSHKKVVFSRDTHVGTTLIGPKNSLVAHKELGGSTRTQAQLAEGRRDSAGIACGLESLHACTTWCGLARGSATDSREQLARQASTMAHEMTNGFDGDTRTDRRLRRRHTQRQIALTKRRMEGLGPWNPCKPSSSSLKKKEKEKTLIGNPSHRRDQSEPPQAAATRRASVEQPSATQMKRSPTRASPAACRVVLHGPSRFNPDLGTSLRGRRVFLLLELVEQISRYDSSDSTGFSQPDCLSASSGYAANQFILGVPLGHRKPDFVPTGSHVARVRERASRGRGKGKGKLASDQK</sequence>
<evidence type="ECO:0000256" key="1">
    <source>
        <dbReference type="SAM" id="MobiDB-lite"/>
    </source>
</evidence>
<accession>A0A5D3C3Q1</accession>
<dbReference type="AlphaFoldDB" id="A0A5D3C3Q1"/>
<dbReference type="Proteomes" id="UP000321947">
    <property type="component" value="Unassembled WGS sequence"/>
</dbReference>